<proteinExistence type="predicted"/>
<dbReference type="Proteomes" id="UP001153365">
    <property type="component" value="Unassembled WGS sequence"/>
</dbReference>
<keyword evidence="2" id="KW-1185">Reference proteome</keyword>
<protein>
    <recommendedName>
        <fullName evidence="3">DDE Tnp4 domain-containing protein</fullName>
    </recommendedName>
</protein>
<comment type="caution">
    <text evidence="1">The sequence shown here is derived from an EMBL/GenBank/DDBJ whole genome shotgun (WGS) entry which is preliminary data.</text>
</comment>
<sequence>MPHTLSPREQLAQTIRELEIEDLMESESDSDREEDILLLHDLYTKRYLVTQSSINHFPSNFKQLTQKAHITFGKLCDLLRIQVAVGLSRLGSTGNGASLGKIQMIFGDHTIKWPSKEEQKESIQVMQMEGFPNCVGFVDGTTIPLSQKPALDRNYILADSAYDSSDVVVPAYWVSTCTTEEKITFNTKYNVKDKSGGIQGFRIKRKEPLEGGRALQSS</sequence>
<evidence type="ECO:0008006" key="3">
    <source>
        <dbReference type="Google" id="ProtNLM"/>
    </source>
</evidence>
<organism evidence="1 2">
    <name type="scientific">Phakopsora pachyrhizi</name>
    <name type="common">Asian soybean rust disease fungus</name>
    <dbReference type="NCBI Taxonomy" id="170000"/>
    <lineage>
        <taxon>Eukaryota</taxon>
        <taxon>Fungi</taxon>
        <taxon>Dikarya</taxon>
        <taxon>Basidiomycota</taxon>
        <taxon>Pucciniomycotina</taxon>
        <taxon>Pucciniomycetes</taxon>
        <taxon>Pucciniales</taxon>
        <taxon>Phakopsoraceae</taxon>
        <taxon>Phakopsora</taxon>
    </lineage>
</organism>
<dbReference type="AlphaFoldDB" id="A0AAV0B9A9"/>
<accession>A0AAV0B9A9</accession>
<name>A0AAV0B9A9_PHAPC</name>
<evidence type="ECO:0000313" key="2">
    <source>
        <dbReference type="Proteomes" id="UP001153365"/>
    </source>
</evidence>
<evidence type="ECO:0000313" key="1">
    <source>
        <dbReference type="EMBL" id="CAH7683096.1"/>
    </source>
</evidence>
<reference evidence="1" key="1">
    <citation type="submission" date="2022-06" db="EMBL/GenBank/DDBJ databases">
        <authorList>
            <consortium name="SYNGENTA / RWTH Aachen University"/>
        </authorList>
    </citation>
    <scope>NUCLEOTIDE SEQUENCE</scope>
</reference>
<dbReference type="EMBL" id="CALTRL010004451">
    <property type="protein sequence ID" value="CAH7683096.1"/>
    <property type="molecule type" value="Genomic_DNA"/>
</dbReference>
<gene>
    <name evidence="1" type="ORF">PPACK8108_LOCUS16394</name>
</gene>